<evidence type="ECO:0000313" key="2">
    <source>
        <dbReference type="Proteomes" id="UP000315423"/>
    </source>
</evidence>
<gene>
    <name evidence="1" type="ORF">C5S46_01535</name>
</gene>
<dbReference type="Proteomes" id="UP000315423">
    <property type="component" value="Unassembled WGS sequence"/>
</dbReference>
<sequence length="68" mass="7885">MPEAELLERIVSDLEFLKTKILSIEETIGEINNNLHHVKPEYIRKLESIKKEGTISSSDFEKKFGVRL</sequence>
<reference evidence="1" key="1">
    <citation type="submission" date="2018-09" db="EMBL/GenBank/DDBJ databases">
        <title>A genomic encyclopedia of anaerobic methanotrophic archaea.</title>
        <authorList>
            <person name="Skennerton C.T."/>
            <person name="Chadwick G.L."/>
            <person name="Laso-Perez R."/>
            <person name="Leu A.O."/>
            <person name="Speth D.R."/>
            <person name="Yu H."/>
            <person name="Morgan-Lang C."/>
            <person name="Hatzenpichler R."/>
            <person name="Goudeau D."/>
            <person name="Malmstrom R."/>
            <person name="Woyke T."/>
            <person name="Hallam S."/>
            <person name="Tyson G.W."/>
            <person name="Wegener G."/>
            <person name="Boetius A."/>
            <person name="Orphan V.J."/>
        </authorList>
    </citation>
    <scope>NUCLEOTIDE SEQUENCE</scope>
    <source>
        <strain evidence="1">CONS3730D10UFb2</strain>
    </source>
</reference>
<name>A0AC61SC72_9EURY</name>
<comment type="caution">
    <text evidence="1">The sequence shown here is derived from an EMBL/GenBank/DDBJ whole genome shotgun (WGS) entry which is preliminary data.</text>
</comment>
<evidence type="ECO:0000313" key="1">
    <source>
        <dbReference type="EMBL" id="TKY92262.1"/>
    </source>
</evidence>
<protein>
    <submittedName>
        <fullName evidence="1">Uncharacterized protein</fullName>
    </submittedName>
</protein>
<proteinExistence type="predicted"/>
<organism evidence="1 2">
    <name type="scientific">Candidatus Methanomarinus sp</name>
    <dbReference type="NCBI Taxonomy" id="3386244"/>
    <lineage>
        <taxon>Archaea</taxon>
        <taxon>Methanobacteriati</taxon>
        <taxon>Methanobacteriota</taxon>
        <taxon>Stenosarchaea group</taxon>
        <taxon>Methanomicrobia</taxon>
        <taxon>Methanosarcinales</taxon>
        <taxon>ANME-2 cluster</taxon>
        <taxon>Candidatus Methanocomedenaceae</taxon>
        <taxon>Candidatus Methanomarinus</taxon>
    </lineage>
</organism>
<accession>A0AC61SC72</accession>
<dbReference type="EMBL" id="QYBA01000048">
    <property type="protein sequence ID" value="TKY92262.1"/>
    <property type="molecule type" value="Genomic_DNA"/>
</dbReference>